<feature type="compositionally biased region" description="Acidic residues" evidence="1">
    <location>
        <begin position="82"/>
        <end position="91"/>
    </location>
</feature>
<feature type="region of interest" description="Disordered" evidence="1">
    <location>
        <begin position="82"/>
        <end position="104"/>
    </location>
</feature>
<dbReference type="InterPro" id="IPR035899">
    <property type="entry name" value="DBL_dom_sf"/>
</dbReference>
<dbReference type="SMART" id="SM00325">
    <property type="entry name" value="RhoGEF"/>
    <property type="match status" value="1"/>
</dbReference>
<keyword evidence="4" id="KW-1185">Reference proteome</keyword>
<feature type="region of interest" description="Disordered" evidence="1">
    <location>
        <begin position="51"/>
        <end position="70"/>
    </location>
</feature>
<feature type="compositionally biased region" description="Polar residues" evidence="1">
    <location>
        <begin position="51"/>
        <end position="61"/>
    </location>
</feature>
<dbReference type="PANTHER" id="PTHR12673">
    <property type="entry name" value="FACIOGENITAL DYSPLASIA PROTEIN"/>
    <property type="match status" value="1"/>
</dbReference>
<evidence type="ECO:0000313" key="3">
    <source>
        <dbReference type="EMBL" id="CAI9537185.1"/>
    </source>
</evidence>
<protein>
    <recommendedName>
        <fullName evidence="2">DH domain-containing protein</fullName>
    </recommendedName>
</protein>
<sequence length="367" mass="42640">MLESDIPQYENICHYEEIPEYENLPFTVVSDINECDSTIYEVEDPIESVHSSASLKVNHSEASQEDPEDDMGMVLSDEEEILNSSDEDEFSSDSSKADLDNLECKSEKRPRKKTKIYYIAKEIMSSEKVFVDVLKLLHIDFRYAVAQTSKNLGKPVIEDRILNQILYYLPQLYELNRDVLRELQERMSQWNEHQKIADIFVKKGPYLKMYSTYIREFDRNVALLDEQCKKNSAFAGVVKDFEISPRCANLALKHYLLKPVQRIPQYRLLLTDYLKNLSEESSDYSDTQAALSVVTEVANHANDILKQGDNFQKLMQIQYSLNGHHEIVQPGRVFLKEGTLMKLSRKVMQPRMFFLFNDALLYTTPVQ</sequence>
<feature type="compositionally biased region" description="Basic and acidic residues" evidence="1">
    <location>
        <begin position="95"/>
        <end position="104"/>
    </location>
</feature>
<dbReference type="InterPro" id="IPR011993">
    <property type="entry name" value="PH-like_dom_sf"/>
</dbReference>
<feature type="domain" description="DH" evidence="2">
    <location>
        <begin position="115"/>
        <end position="304"/>
    </location>
</feature>
<dbReference type="InterPro" id="IPR051092">
    <property type="entry name" value="FYVE_RhoGEF_PH"/>
</dbReference>
<proteinExistence type="predicted"/>
<dbReference type="Pfam" id="PF00621">
    <property type="entry name" value="RhoGEF"/>
    <property type="match status" value="1"/>
</dbReference>
<dbReference type="Gene3D" id="2.30.29.30">
    <property type="entry name" value="Pleckstrin-homology domain (PH domain)/Phosphotyrosine-binding domain (PTB)"/>
    <property type="match status" value="1"/>
</dbReference>
<dbReference type="PANTHER" id="PTHR12673:SF12">
    <property type="entry name" value="FYVE, RHOGEF AND PH DOMAIN-CONTAINING PROTEIN 6"/>
    <property type="match status" value="1"/>
</dbReference>
<dbReference type="Proteomes" id="UP001162483">
    <property type="component" value="Unassembled WGS sequence"/>
</dbReference>
<dbReference type="EMBL" id="CATNWA010000520">
    <property type="protein sequence ID" value="CAI9537185.1"/>
    <property type="molecule type" value="Genomic_DNA"/>
</dbReference>
<accession>A0ABN9AQT4</accession>
<evidence type="ECO:0000259" key="2">
    <source>
        <dbReference type="PROSITE" id="PS50010"/>
    </source>
</evidence>
<dbReference type="SUPFAM" id="SSF50729">
    <property type="entry name" value="PH domain-like"/>
    <property type="match status" value="1"/>
</dbReference>
<comment type="caution">
    <text evidence="3">The sequence shown here is derived from an EMBL/GenBank/DDBJ whole genome shotgun (WGS) entry which is preliminary data.</text>
</comment>
<dbReference type="Gene3D" id="1.20.900.10">
    <property type="entry name" value="Dbl homology (DH) domain"/>
    <property type="match status" value="1"/>
</dbReference>
<dbReference type="SUPFAM" id="SSF48065">
    <property type="entry name" value="DBL homology domain (DH-domain)"/>
    <property type="match status" value="1"/>
</dbReference>
<organism evidence="3 4">
    <name type="scientific">Staurois parvus</name>
    <dbReference type="NCBI Taxonomy" id="386267"/>
    <lineage>
        <taxon>Eukaryota</taxon>
        <taxon>Metazoa</taxon>
        <taxon>Chordata</taxon>
        <taxon>Craniata</taxon>
        <taxon>Vertebrata</taxon>
        <taxon>Euteleostomi</taxon>
        <taxon>Amphibia</taxon>
        <taxon>Batrachia</taxon>
        <taxon>Anura</taxon>
        <taxon>Neobatrachia</taxon>
        <taxon>Ranoidea</taxon>
        <taxon>Ranidae</taxon>
        <taxon>Staurois</taxon>
    </lineage>
</organism>
<dbReference type="InterPro" id="IPR000219">
    <property type="entry name" value="DH_dom"/>
</dbReference>
<evidence type="ECO:0000256" key="1">
    <source>
        <dbReference type="SAM" id="MobiDB-lite"/>
    </source>
</evidence>
<reference evidence="3" key="1">
    <citation type="submission" date="2023-05" db="EMBL/GenBank/DDBJ databases">
        <authorList>
            <person name="Stuckert A."/>
        </authorList>
    </citation>
    <scope>NUCLEOTIDE SEQUENCE</scope>
</reference>
<feature type="non-terminal residue" evidence="3">
    <location>
        <position position="367"/>
    </location>
</feature>
<gene>
    <name evidence="3" type="ORF">SPARVUS_LOCUS1169370</name>
</gene>
<dbReference type="PROSITE" id="PS50010">
    <property type="entry name" value="DH_2"/>
    <property type="match status" value="1"/>
</dbReference>
<evidence type="ECO:0000313" key="4">
    <source>
        <dbReference type="Proteomes" id="UP001162483"/>
    </source>
</evidence>
<dbReference type="CDD" id="cd00160">
    <property type="entry name" value="RhoGEF"/>
    <property type="match status" value="1"/>
</dbReference>
<name>A0ABN9AQT4_9NEOB</name>